<accession>A0A016SRE3</accession>
<name>A0A016SRE3_9BILA</name>
<dbReference type="AlphaFoldDB" id="A0A016SRE3"/>
<comment type="caution">
    <text evidence="1">The sequence shown here is derived from an EMBL/GenBank/DDBJ whole genome shotgun (WGS) entry which is preliminary data.</text>
</comment>
<evidence type="ECO:0000313" key="1">
    <source>
        <dbReference type="EMBL" id="EYB93110.1"/>
    </source>
</evidence>
<dbReference type="Proteomes" id="UP000024635">
    <property type="component" value="Unassembled WGS sequence"/>
</dbReference>
<reference evidence="2" key="1">
    <citation type="journal article" date="2015" name="Nat. Genet.">
        <title>The genome and transcriptome of the zoonotic hookworm Ancylostoma ceylanicum identify infection-specific gene families.</title>
        <authorList>
            <person name="Schwarz E.M."/>
            <person name="Hu Y."/>
            <person name="Antoshechkin I."/>
            <person name="Miller M.M."/>
            <person name="Sternberg P.W."/>
            <person name="Aroian R.V."/>
        </authorList>
    </citation>
    <scope>NUCLEOTIDE SEQUENCE</scope>
    <source>
        <strain evidence="2">HY135</strain>
    </source>
</reference>
<sequence>MDVQWRLIPSVKRFGFSRGELPPRLLRPSVVIESVDLKHAFARITAVIEEIWTGDERRLSENEMNRTAIHLIVARKCTSRCSILHKCRNWQSMLSSERETSCSTTNGTRRLSEHSRSCVEQYYCEKLVCSKESFSVV</sequence>
<organism evidence="1 2">
    <name type="scientific">Ancylostoma ceylanicum</name>
    <dbReference type="NCBI Taxonomy" id="53326"/>
    <lineage>
        <taxon>Eukaryota</taxon>
        <taxon>Metazoa</taxon>
        <taxon>Ecdysozoa</taxon>
        <taxon>Nematoda</taxon>
        <taxon>Chromadorea</taxon>
        <taxon>Rhabditida</taxon>
        <taxon>Rhabditina</taxon>
        <taxon>Rhabditomorpha</taxon>
        <taxon>Strongyloidea</taxon>
        <taxon>Ancylostomatidae</taxon>
        <taxon>Ancylostomatinae</taxon>
        <taxon>Ancylostoma</taxon>
    </lineage>
</organism>
<gene>
    <name evidence="1" type="primary">Acey_s0186.g1083</name>
    <name evidence="1" type="ORF">Y032_0186g1083</name>
</gene>
<proteinExistence type="predicted"/>
<keyword evidence="2" id="KW-1185">Reference proteome</keyword>
<protein>
    <submittedName>
        <fullName evidence="1">Uncharacterized protein</fullName>
    </submittedName>
</protein>
<dbReference type="EMBL" id="JARK01001522">
    <property type="protein sequence ID" value="EYB93110.1"/>
    <property type="molecule type" value="Genomic_DNA"/>
</dbReference>
<evidence type="ECO:0000313" key="2">
    <source>
        <dbReference type="Proteomes" id="UP000024635"/>
    </source>
</evidence>